<keyword evidence="1" id="KW-0472">Membrane</keyword>
<feature type="region of interest" description="Disordered" evidence="2">
    <location>
        <begin position="225"/>
        <end position="247"/>
    </location>
</feature>
<dbReference type="OrthoDB" id="2399148at2759"/>
<comment type="function">
    <text evidence="1">Component of the MICOS complex, a large protein complex of the mitochondrial inner membrane that plays crucial roles in the maintenance of crista junctions, inner membrane architecture, and formation of contact sites to the outer membrane.</text>
</comment>
<keyword evidence="1" id="KW-0999">Mitochondrion inner membrane</keyword>
<dbReference type="Pfam" id="PF09769">
    <property type="entry name" value="ApoO"/>
    <property type="match status" value="1"/>
</dbReference>
<protein>
    <recommendedName>
        <fullName evidence="1">MICOS complex subunit</fullName>
    </recommendedName>
</protein>
<dbReference type="GO" id="GO:0042407">
    <property type="term" value="P:cristae formation"/>
    <property type="evidence" value="ECO:0007669"/>
    <property type="project" value="InterPro"/>
</dbReference>
<name>A0A9W8CTI9_9FUNG</name>
<sequence>MSSQEKKSIYDTHEREYPVSSPTQQPTRLQHLMRQLRNDTREAAETVQARGQLVVQHWIMLEQHIARVVRNTVPSGEKLAPGILYVGVAALAGPIFTRKRNFAVRWTSPLLFGAAAAAYWLPGTAQVVLRNVWARYGDPTTIDRVAEMWSEVRQKRREAVRSVQEGVQELRMSLQEGREFGKKKTGEAVSVAVAAAKEEAEAVATKVQAQTQKASEAVTKVLDQIPAAAKDEKPKKSLPLGFKDSAE</sequence>
<evidence type="ECO:0000256" key="2">
    <source>
        <dbReference type="SAM" id="MobiDB-lite"/>
    </source>
</evidence>
<proteinExistence type="predicted"/>
<dbReference type="PANTHER" id="PTHR28268:SF1">
    <property type="entry name" value="MICOS SUBUNIT MIC26"/>
    <property type="match status" value="1"/>
</dbReference>
<comment type="caution">
    <text evidence="3">The sequence shown here is derived from an EMBL/GenBank/DDBJ whole genome shotgun (WGS) entry which is preliminary data.</text>
</comment>
<evidence type="ECO:0000256" key="1">
    <source>
        <dbReference type="RuleBase" id="RU363021"/>
    </source>
</evidence>
<feature type="compositionally biased region" description="Basic and acidic residues" evidence="2">
    <location>
        <begin position="1"/>
        <end position="17"/>
    </location>
</feature>
<comment type="subunit">
    <text evidence="1">Component of the mitochondrial contact site and cristae organizing system (MICOS) complex.</text>
</comment>
<comment type="subcellular location">
    <subcellularLocation>
        <location evidence="1">Mitochondrion inner membrane</location>
    </subcellularLocation>
</comment>
<evidence type="ECO:0000313" key="4">
    <source>
        <dbReference type="Proteomes" id="UP001149813"/>
    </source>
</evidence>
<dbReference type="PANTHER" id="PTHR28268">
    <property type="entry name" value="MICOS SUBUNIT MIC26"/>
    <property type="match status" value="1"/>
</dbReference>
<evidence type="ECO:0000313" key="3">
    <source>
        <dbReference type="EMBL" id="KAJ1723223.1"/>
    </source>
</evidence>
<accession>A0A9W8CTI9</accession>
<dbReference type="AlphaFoldDB" id="A0A9W8CTI9"/>
<organism evidence="3 4">
    <name type="scientific">Coemansia erecta</name>
    <dbReference type="NCBI Taxonomy" id="147472"/>
    <lineage>
        <taxon>Eukaryota</taxon>
        <taxon>Fungi</taxon>
        <taxon>Fungi incertae sedis</taxon>
        <taxon>Zoopagomycota</taxon>
        <taxon>Kickxellomycotina</taxon>
        <taxon>Kickxellomycetes</taxon>
        <taxon>Kickxellales</taxon>
        <taxon>Kickxellaceae</taxon>
        <taxon>Coemansia</taxon>
    </lineage>
</organism>
<dbReference type="Proteomes" id="UP001149813">
    <property type="component" value="Unassembled WGS sequence"/>
</dbReference>
<reference evidence="3" key="1">
    <citation type="submission" date="2022-07" db="EMBL/GenBank/DDBJ databases">
        <title>Phylogenomic reconstructions and comparative analyses of Kickxellomycotina fungi.</title>
        <authorList>
            <person name="Reynolds N.K."/>
            <person name="Stajich J.E."/>
            <person name="Barry K."/>
            <person name="Grigoriev I.V."/>
            <person name="Crous P."/>
            <person name="Smith M.E."/>
        </authorList>
    </citation>
    <scope>NUCLEOTIDE SEQUENCE</scope>
    <source>
        <strain evidence="3">NBRC 32514</strain>
    </source>
</reference>
<dbReference type="EMBL" id="JANBOJ010000076">
    <property type="protein sequence ID" value="KAJ1723223.1"/>
    <property type="molecule type" value="Genomic_DNA"/>
</dbReference>
<dbReference type="GO" id="GO:0044284">
    <property type="term" value="C:mitochondrial crista junction"/>
    <property type="evidence" value="ECO:0007669"/>
    <property type="project" value="TreeGrafter"/>
</dbReference>
<keyword evidence="4" id="KW-1185">Reference proteome</keyword>
<dbReference type="InterPro" id="IPR033181">
    <property type="entry name" value="Mic26_fungi"/>
</dbReference>
<keyword evidence="1" id="KW-0496">Mitochondrion</keyword>
<gene>
    <name evidence="3" type="ORF">LPJ53_002435</name>
</gene>
<dbReference type="InterPro" id="IPR019166">
    <property type="entry name" value="MIC26/MIC27"/>
</dbReference>
<feature type="region of interest" description="Disordered" evidence="2">
    <location>
        <begin position="1"/>
        <end position="26"/>
    </location>
</feature>
<dbReference type="GO" id="GO:0061617">
    <property type="term" value="C:MICOS complex"/>
    <property type="evidence" value="ECO:0007669"/>
    <property type="project" value="UniProtKB-UniRule"/>
</dbReference>